<feature type="signal peptide" evidence="1">
    <location>
        <begin position="1"/>
        <end position="17"/>
    </location>
</feature>
<accession>A0A1U7PV84</accession>
<feature type="chain" id="PRO_5013138028" evidence="1">
    <location>
        <begin position="18"/>
        <end position="225"/>
    </location>
</feature>
<dbReference type="AlphaFoldDB" id="A0A1U7PV84"/>
<organism evidence="2 3">
    <name type="scientific">Epilithonimonas bovis DSM 19482</name>
    <dbReference type="NCBI Taxonomy" id="1121284"/>
    <lineage>
        <taxon>Bacteria</taxon>
        <taxon>Pseudomonadati</taxon>
        <taxon>Bacteroidota</taxon>
        <taxon>Flavobacteriia</taxon>
        <taxon>Flavobacteriales</taxon>
        <taxon>Weeksellaceae</taxon>
        <taxon>Chryseobacterium group</taxon>
        <taxon>Epilithonimonas</taxon>
    </lineage>
</organism>
<proteinExistence type="predicted"/>
<evidence type="ECO:0000313" key="2">
    <source>
        <dbReference type="EMBL" id="SIT96414.1"/>
    </source>
</evidence>
<evidence type="ECO:0000313" key="3">
    <source>
        <dbReference type="Proteomes" id="UP000187261"/>
    </source>
</evidence>
<evidence type="ECO:0000256" key="1">
    <source>
        <dbReference type="SAM" id="SignalP"/>
    </source>
</evidence>
<sequence length="225" mass="25085">MKKLLLISILYTGLFSAQNVGIGTDTPTRKLDVNGDLRIRSANVVTGNTNYNRIIAADKNTGNVDYVTVSSIPQDETNNVEVKRSIYLATTPVTANECNCGDMTFRLNNNGTPEFKLNSTTIFLTNNNITTFDLGYGIKRWSGSSYNYKNRFVTFTTSNYSTYQVLDDVAISTAVTSEGNTVRVYTIIPPKQNNLYKVTVSRTNNNNTSTFAYGVICERFYMQSL</sequence>
<dbReference type="STRING" id="1121284.SAMN05660493_01093"/>
<name>A0A1U7PV84_9FLAO</name>
<keyword evidence="3" id="KW-1185">Reference proteome</keyword>
<protein>
    <submittedName>
        <fullName evidence="2">Uncharacterized protein</fullName>
    </submittedName>
</protein>
<dbReference type="Proteomes" id="UP000187261">
    <property type="component" value="Unassembled WGS sequence"/>
</dbReference>
<dbReference type="OrthoDB" id="1241047at2"/>
<dbReference type="EMBL" id="FTPU01000009">
    <property type="protein sequence ID" value="SIT96414.1"/>
    <property type="molecule type" value="Genomic_DNA"/>
</dbReference>
<dbReference type="RefSeq" id="WP_076782461.1">
    <property type="nucleotide sequence ID" value="NZ_FTPU01000009.1"/>
</dbReference>
<gene>
    <name evidence="2" type="ORF">SAMN05660493_01093</name>
</gene>
<reference evidence="3" key="1">
    <citation type="submission" date="2016-10" db="EMBL/GenBank/DDBJ databases">
        <authorList>
            <person name="Varghese N."/>
            <person name="Submissions S."/>
        </authorList>
    </citation>
    <scope>NUCLEOTIDE SEQUENCE [LARGE SCALE GENOMIC DNA]</scope>
    <source>
        <strain evidence="3">DSM 19482</strain>
    </source>
</reference>
<keyword evidence="1" id="KW-0732">Signal</keyword>